<dbReference type="EMBL" id="KV425563">
    <property type="protein sequence ID" value="KZT27209.1"/>
    <property type="molecule type" value="Genomic_DNA"/>
</dbReference>
<evidence type="ECO:0000313" key="1">
    <source>
        <dbReference type="EMBL" id="KZT27209.1"/>
    </source>
</evidence>
<accession>A0A165TUR5</accession>
<name>A0A165TUR5_9AGAM</name>
<dbReference type="InParanoid" id="A0A165TUR5"/>
<dbReference type="OrthoDB" id="120976at2759"/>
<dbReference type="Proteomes" id="UP000076761">
    <property type="component" value="Unassembled WGS sequence"/>
</dbReference>
<organism evidence="1 2">
    <name type="scientific">Neolentinus lepideus HHB14362 ss-1</name>
    <dbReference type="NCBI Taxonomy" id="1314782"/>
    <lineage>
        <taxon>Eukaryota</taxon>
        <taxon>Fungi</taxon>
        <taxon>Dikarya</taxon>
        <taxon>Basidiomycota</taxon>
        <taxon>Agaricomycotina</taxon>
        <taxon>Agaricomycetes</taxon>
        <taxon>Gloeophyllales</taxon>
        <taxon>Gloeophyllaceae</taxon>
        <taxon>Neolentinus</taxon>
    </lineage>
</organism>
<protein>
    <submittedName>
        <fullName evidence="1">Uncharacterized protein</fullName>
    </submittedName>
</protein>
<dbReference type="AlphaFoldDB" id="A0A165TUR5"/>
<sequence>MVGVGVYEDSYSSSLGSVRHALEGLKGNDFLDGSLVALNKYPSVKDGPGFPGRPAKRKRQIVCDTFSDLQGPMKRERSLQIVNQSSFDVSDKVEELVFSSRNGTSEEEVLCNQDDTLVDTSAKLQSLEGSPSSSLVMVSDLYAEMVEKMNCTVLTLARSLLAIWLV</sequence>
<gene>
    <name evidence="1" type="ORF">NEOLEDRAFT_163483</name>
</gene>
<evidence type="ECO:0000313" key="2">
    <source>
        <dbReference type="Proteomes" id="UP000076761"/>
    </source>
</evidence>
<proteinExistence type="predicted"/>
<keyword evidence="2" id="KW-1185">Reference proteome</keyword>
<reference evidence="1 2" key="1">
    <citation type="journal article" date="2016" name="Mol. Biol. Evol.">
        <title>Comparative Genomics of Early-Diverging Mushroom-Forming Fungi Provides Insights into the Origins of Lignocellulose Decay Capabilities.</title>
        <authorList>
            <person name="Nagy L.G."/>
            <person name="Riley R."/>
            <person name="Tritt A."/>
            <person name="Adam C."/>
            <person name="Daum C."/>
            <person name="Floudas D."/>
            <person name="Sun H."/>
            <person name="Yadav J.S."/>
            <person name="Pangilinan J."/>
            <person name="Larsson K.H."/>
            <person name="Matsuura K."/>
            <person name="Barry K."/>
            <person name="Labutti K."/>
            <person name="Kuo R."/>
            <person name="Ohm R.A."/>
            <person name="Bhattacharya S.S."/>
            <person name="Shirouzu T."/>
            <person name="Yoshinaga Y."/>
            <person name="Martin F.M."/>
            <person name="Grigoriev I.V."/>
            <person name="Hibbett D.S."/>
        </authorList>
    </citation>
    <scope>NUCLEOTIDE SEQUENCE [LARGE SCALE GENOMIC DNA]</scope>
    <source>
        <strain evidence="1 2">HHB14362 ss-1</strain>
    </source>
</reference>